<feature type="compositionally biased region" description="Polar residues" evidence="1">
    <location>
        <begin position="119"/>
        <end position="130"/>
    </location>
</feature>
<keyword evidence="3" id="KW-1185">Reference proteome</keyword>
<organism evidence="2 3">
    <name type="scientific">Linnemannia gamsii</name>
    <dbReference type="NCBI Taxonomy" id="64522"/>
    <lineage>
        <taxon>Eukaryota</taxon>
        <taxon>Fungi</taxon>
        <taxon>Fungi incertae sedis</taxon>
        <taxon>Mucoromycota</taxon>
        <taxon>Mortierellomycotina</taxon>
        <taxon>Mortierellomycetes</taxon>
        <taxon>Mortierellales</taxon>
        <taxon>Mortierellaceae</taxon>
        <taxon>Linnemannia</taxon>
    </lineage>
</organism>
<evidence type="ECO:0000313" key="2">
    <source>
        <dbReference type="EMBL" id="KAG0291117.1"/>
    </source>
</evidence>
<gene>
    <name evidence="2" type="ORF">BGZ96_005482</name>
</gene>
<feature type="compositionally biased region" description="Low complexity" evidence="1">
    <location>
        <begin position="73"/>
        <end position="92"/>
    </location>
</feature>
<feature type="compositionally biased region" description="Low complexity" evidence="1">
    <location>
        <begin position="589"/>
        <end position="607"/>
    </location>
</feature>
<feature type="compositionally biased region" description="Polar residues" evidence="1">
    <location>
        <begin position="1"/>
        <end position="20"/>
    </location>
</feature>
<comment type="caution">
    <text evidence="2">The sequence shown here is derived from an EMBL/GenBank/DDBJ whole genome shotgun (WGS) entry which is preliminary data.</text>
</comment>
<feature type="compositionally biased region" description="Low complexity" evidence="1">
    <location>
        <begin position="182"/>
        <end position="199"/>
    </location>
</feature>
<accession>A0ABQ7K4P6</accession>
<dbReference type="Proteomes" id="UP001194696">
    <property type="component" value="Unassembled WGS sequence"/>
</dbReference>
<feature type="compositionally biased region" description="Polar residues" evidence="1">
    <location>
        <begin position="625"/>
        <end position="634"/>
    </location>
</feature>
<feature type="compositionally biased region" description="Basic residues" evidence="1">
    <location>
        <begin position="658"/>
        <end position="668"/>
    </location>
</feature>
<sequence length="668" mass="72197">MSSDHNNNSIPRITTALQPHSQEHEQDQPPSYSTGKGVVYNHSHNHIHNTTDSQSHDSDETDSEDNPSLLTTNSKGKGSNNSSSGKGKGASSDDTMDQERPRTLTSLGRYATDSKITSDKTAFYTTANTPSLSSLSSVEEEEDEDCPKTTVIANGTSSSSSSKARPATIPVKSGPPTPGYTSGSEVGSGSSSHPRAASSYTHPSYMATGGSGSGSKPALQRAATGPATFLTSTSFSAAIPLVPALPTPMVAEKDLNEYQDMSKFSYDNIPDDFDFGDVPFYDTDPRTGTIYGDPHAYTRLHLVPAAYFDLYRFTHDEEDPRRTNIFNKHGALLYYHPGRHIGQEQDSLRMHHSNNPIWVFAGRTSTWGTLTATDMASRRQIKIVQELVSTKKRAANSNEPLTRFTFRWKNEDFVVEYRKHKDQYRVTTSQMCGGESKWRPPQLRPAQTMFHGMGMEVGNPVVPSTIGTPSPYDPDRYLQLVSEYKLNSGPVLKRGDFELYNPDTFPLEFRTFLMTLSIVVLDIMRPVIDKQYYATFPEAASKKSKVAVTGGLHATKISGAKQQVVQATFKSTIETSGSSGASAVSLHANGSSSSNGSGRNSFSSGGRDLPGGGGSTPPLVLASAPATSAVSRQATAAPENKPVSAPAASKTVTPAPVKKSKWGSFFKK</sequence>
<evidence type="ECO:0000313" key="3">
    <source>
        <dbReference type="Proteomes" id="UP001194696"/>
    </source>
</evidence>
<feature type="region of interest" description="Disordered" evidence="1">
    <location>
        <begin position="1"/>
        <end position="220"/>
    </location>
</feature>
<dbReference type="EMBL" id="JAAAIM010000258">
    <property type="protein sequence ID" value="KAG0291117.1"/>
    <property type="molecule type" value="Genomic_DNA"/>
</dbReference>
<feature type="region of interest" description="Disordered" evidence="1">
    <location>
        <begin position="576"/>
        <end position="668"/>
    </location>
</feature>
<name>A0ABQ7K4P6_9FUNG</name>
<proteinExistence type="predicted"/>
<evidence type="ECO:0008006" key="4">
    <source>
        <dbReference type="Google" id="ProtNLM"/>
    </source>
</evidence>
<evidence type="ECO:0000256" key="1">
    <source>
        <dbReference type="SAM" id="MobiDB-lite"/>
    </source>
</evidence>
<reference evidence="2 3" key="1">
    <citation type="journal article" date="2020" name="Fungal Divers.">
        <title>Resolving the Mortierellaceae phylogeny through synthesis of multi-gene phylogenetics and phylogenomics.</title>
        <authorList>
            <person name="Vandepol N."/>
            <person name="Liber J."/>
            <person name="Desiro A."/>
            <person name="Na H."/>
            <person name="Kennedy M."/>
            <person name="Barry K."/>
            <person name="Grigoriev I.V."/>
            <person name="Miller A.N."/>
            <person name="O'Donnell K."/>
            <person name="Stajich J.E."/>
            <person name="Bonito G."/>
        </authorList>
    </citation>
    <scope>NUCLEOTIDE SEQUENCE [LARGE SCALE GENOMIC DNA]</scope>
    <source>
        <strain evidence="2 3">AD045</strain>
    </source>
</reference>
<protein>
    <recommendedName>
        <fullName evidence="4">HNH nuclease domain-containing protein</fullName>
    </recommendedName>
</protein>